<evidence type="ECO:0000313" key="2">
    <source>
        <dbReference type="Proteomes" id="UP001623348"/>
    </source>
</evidence>
<sequence>MYKLGDKRLESSAAERDLGADGKLNMSQQCALAAKRVGCVPGHIKHSTASRSRQVIVTVDTALAQSHLEYCVQLWAPRSKKDIRLLARVQRRVTKMVKGLEGKTYEEQPRSLGLFSLEKRRLQGDLMAVYDSLKGGSRGEGADLLSLVIGHEEME</sequence>
<dbReference type="EMBL" id="BAAFJT010000040">
    <property type="protein sequence ID" value="GAB0204874.1"/>
    <property type="molecule type" value="Genomic_DNA"/>
</dbReference>
<protein>
    <submittedName>
        <fullName evidence="1">Uncharacterized protein</fullName>
    </submittedName>
</protein>
<organism evidence="1 2">
    <name type="scientific">Grus japonensis</name>
    <name type="common">Japanese crane</name>
    <name type="synonym">Red-crowned crane</name>
    <dbReference type="NCBI Taxonomy" id="30415"/>
    <lineage>
        <taxon>Eukaryota</taxon>
        <taxon>Metazoa</taxon>
        <taxon>Chordata</taxon>
        <taxon>Craniata</taxon>
        <taxon>Vertebrata</taxon>
        <taxon>Euteleostomi</taxon>
        <taxon>Archelosauria</taxon>
        <taxon>Archosauria</taxon>
        <taxon>Dinosauria</taxon>
        <taxon>Saurischia</taxon>
        <taxon>Theropoda</taxon>
        <taxon>Coelurosauria</taxon>
        <taxon>Aves</taxon>
        <taxon>Neognathae</taxon>
        <taxon>Neoaves</taxon>
        <taxon>Gruiformes</taxon>
        <taxon>Gruidae</taxon>
        <taxon>Grus</taxon>
    </lineage>
</organism>
<proteinExistence type="predicted"/>
<accession>A0ABC9Y575</accession>
<reference evidence="1 2" key="1">
    <citation type="submission" date="2024-06" db="EMBL/GenBank/DDBJ databases">
        <title>The draft genome of Grus japonensis, version 3.</title>
        <authorList>
            <person name="Nabeshima K."/>
            <person name="Suzuki S."/>
            <person name="Onuma M."/>
        </authorList>
    </citation>
    <scope>NUCLEOTIDE SEQUENCE [LARGE SCALE GENOMIC DNA]</scope>
    <source>
        <strain evidence="1 2">451A</strain>
    </source>
</reference>
<comment type="caution">
    <text evidence="1">The sequence shown here is derived from an EMBL/GenBank/DDBJ whole genome shotgun (WGS) entry which is preliminary data.</text>
</comment>
<evidence type="ECO:0000313" key="1">
    <source>
        <dbReference type="EMBL" id="GAB0204874.1"/>
    </source>
</evidence>
<dbReference type="Proteomes" id="UP001623348">
    <property type="component" value="Unassembled WGS sequence"/>
</dbReference>
<name>A0ABC9Y575_GRUJA</name>
<gene>
    <name evidence="1" type="ORF">GRJ2_002953000</name>
</gene>
<dbReference type="PANTHER" id="PTHR33332">
    <property type="entry name" value="REVERSE TRANSCRIPTASE DOMAIN-CONTAINING PROTEIN"/>
    <property type="match status" value="1"/>
</dbReference>
<dbReference type="AlphaFoldDB" id="A0ABC9Y575"/>
<keyword evidence="2" id="KW-1185">Reference proteome</keyword>